<sequence>MNSRTQSLLVGLVGGVASALLIMGPGNLSPLSVLLSACAVLPILIAGLGWSNFAGAVSVITGTVIIAAVISPLGALMVAVTTLLPAAWIAHLSNLARPAEEIGGPQGKLAWYPLSDIMLHICGLVSLSLIILGYAVGYGEELVRPVLDDVFTILAEQNPQSQLDAEVTAEMVTFMTRVLPALQSAMWVIILFTTWYLACGIVRVSGRGKRPADFIPAALRMSRLALLIFGAGLALSFIGGTAGLIGSAISGAFAGGFMLAGLAMLHHRTVGRAWRFVALWFSYMAIFILFPLPLIVFLFAGLFDTARTAPLSTSGNPPDDPGDSSNSNNQTN</sequence>
<evidence type="ECO:0000256" key="2">
    <source>
        <dbReference type="SAM" id="Phobius"/>
    </source>
</evidence>
<feature type="compositionally biased region" description="Polar residues" evidence="1">
    <location>
        <begin position="323"/>
        <end position="332"/>
    </location>
</feature>
<organism evidence="3 4">
    <name type="scientific">Hoeflea poritis</name>
    <dbReference type="NCBI Taxonomy" id="2993659"/>
    <lineage>
        <taxon>Bacteria</taxon>
        <taxon>Pseudomonadati</taxon>
        <taxon>Pseudomonadota</taxon>
        <taxon>Alphaproteobacteria</taxon>
        <taxon>Hyphomicrobiales</taxon>
        <taxon>Rhizobiaceae</taxon>
        <taxon>Hoeflea</taxon>
    </lineage>
</organism>
<keyword evidence="2" id="KW-1133">Transmembrane helix</keyword>
<protein>
    <submittedName>
        <fullName evidence="3">DUF2232 domain-containing protein</fullName>
    </submittedName>
</protein>
<feature type="transmembrane region" description="Helical" evidence="2">
    <location>
        <begin position="117"/>
        <end position="137"/>
    </location>
</feature>
<name>A0ABT4VQG4_9HYPH</name>
<dbReference type="EMBL" id="JAPJZH010000010">
    <property type="protein sequence ID" value="MDA4846948.1"/>
    <property type="molecule type" value="Genomic_DNA"/>
</dbReference>
<evidence type="ECO:0000256" key="1">
    <source>
        <dbReference type="SAM" id="MobiDB-lite"/>
    </source>
</evidence>
<feature type="transmembrane region" description="Helical" evidence="2">
    <location>
        <begin position="277"/>
        <end position="303"/>
    </location>
</feature>
<keyword evidence="2" id="KW-0472">Membrane</keyword>
<accession>A0ABT4VQG4</accession>
<keyword evidence="4" id="KW-1185">Reference proteome</keyword>
<reference evidence="3" key="1">
    <citation type="submission" date="2022-11" db="EMBL/GenBank/DDBJ databases">
        <title>Hoeflea poritis sp. nov., isolated from scleractinian coral Porites lutea.</title>
        <authorList>
            <person name="Zhang G."/>
            <person name="Wei Q."/>
            <person name="Cai L."/>
        </authorList>
    </citation>
    <scope>NUCLEOTIDE SEQUENCE</scope>
    <source>
        <strain evidence="3">E7-10</strain>
    </source>
</reference>
<evidence type="ECO:0000313" key="4">
    <source>
        <dbReference type="Proteomes" id="UP001148313"/>
    </source>
</evidence>
<dbReference type="RefSeq" id="WP_271090752.1">
    <property type="nucleotide sequence ID" value="NZ_JAPJZH010000010.1"/>
</dbReference>
<gene>
    <name evidence="3" type="ORF">OOZ53_16435</name>
</gene>
<feature type="transmembrane region" description="Helical" evidence="2">
    <location>
        <begin position="217"/>
        <end position="238"/>
    </location>
</feature>
<comment type="caution">
    <text evidence="3">The sequence shown here is derived from an EMBL/GenBank/DDBJ whole genome shotgun (WGS) entry which is preliminary data.</text>
</comment>
<feature type="transmembrane region" description="Helical" evidence="2">
    <location>
        <begin position="185"/>
        <end position="205"/>
    </location>
</feature>
<proteinExistence type="predicted"/>
<feature type="region of interest" description="Disordered" evidence="1">
    <location>
        <begin position="311"/>
        <end position="332"/>
    </location>
</feature>
<keyword evidence="2" id="KW-0812">Transmembrane</keyword>
<feature type="transmembrane region" description="Helical" evidence="2">
    <location>
        <begin position="28"/>
        <end position="46"/>
    </location>
</feature>
<evidence type="ECO:0000313" key="3">
    <source>
        <dbReference type="EMBL" id="MDA4846948.1"/>
    </source>
</evidence>
<dbReference type="Proteomes" id="UP001148313">
    <property type="component" value="Unassembled WGS sequence"/>
</dbReference>
<feature type="transmembrane region" description="Helical" evidence="2">
    <location>
        <begin position="244"/>
        <end position="265"/>
    </location>
</feature>